<dbReference type="EMBL" id="JACBZP010000001">
    <property type="protein sequence ID" value="NYI67072.1"/>
    <property type="molecule type" value="Genomic_DNA"/>
</dbReference>
<dbReference type="Gene3D" id="3.40.190.10">
    <property type="entry name" value="Periplasmic binding protein-like II"/>
    <property type="match status" value="2"/>
</dbReference>
<evidence type="ECO:0000256" key="4">
    <source>
        <dbReference type="ARBA" id="ARBA00022729"/>
    </source>
</evidence>
<comment type="caution">
    <text evidence="7">The sequence shown here is derived from an EMBL/GenBank/DDBJ whole genome shotgun (WGS) entry which is preliminary data.</text>
</comment>
<comment type="similarity">
    <text evidence="2">Belongs to the bacterial solute-binding protein SsuA/TauA family.</text>
</comment>
<feature type="domain" description="Solute-binding protein family 3/N-terminal" evidence="6">
    <location>
        <begin position="53"/>
        <end position="259"/>
    </location>
</feature>
<reference evidence="7 8" key="1">
    <citation type="submission" date="2020-07" db="EMBL/GenBank/DDBJ databases">
        <title>Sequencing the genomes of 1000 actinobacteria strains.</title>
        <authorList>
            <person name="Klenk H.-P."/>
        </authorList>
    </citation>
    <scope>NUCLEOTIDE SEQUENCE [LARGE SCALE GENOMIC DNA]</scope>
    <source>
        <strain evidence="7 8">DSM 26341</strain>
    </source>
</reference>
<proteinExistence type="inferred from homology"/>
<dbReference type="InterPro" id="IPR015168">
    <property type="entry name" value="SsuA/THI5"/>
</dbReference>
<dbReference type="GO" id="GO:0016020">
    <property type="term" value="C:membrane"/>
    <property type="evidence" value="ECO:0007669"/>
    <property type="project" value="InterPro"/>
</dbReference>
<evidence type="ECO:0000256" key="5">
    <source>
        <dbReference type="SAM" id="SignalP"/>
    </source>
</evidence>
<evidence type="ECO:0000313" key="7">
    <source>
        <dbReference type="EMBL" id="NYI67072.1"/>
    </source>
</evidence>
<dbReference type="Pfam" id="PF09084">
    <property type="entry name" value="NMT1"/>
    <property type="match status" value="1"/>
</dbReference>
<organism evidence="7 8">
    <name type="scientific">Spelaeicoccus albus</name>
    <dbReference type="NCBI Taxonomy" id="1280376"/>
    <lineage>
        <taxon>Bacteria</taxon>
        <taxon>Bacillati</taxon>
        <taxon>Actinomycetota</taxon>
        <taxon>Actinomycetes</taxon>
        <taxon>Micrococcales</taxon>
        <taxon>Brevibacteriaceae</taxon>
        <taxon>Spelaeicoccus</taxon>
    </lineage>
</organism>
<dbReference type="PANTHER" id="PTHR30024:SF47">
    <property type="entry name" value="TAURINE-BINDING PERIPLASMIC PROTEIN"/>
    <property type="match status" value="1"/>
</dbReference>
<dbReference type="GO" id="GO:0042597">
    <property type="term" value="C:periplasmic space"/>
    <property type="evidence" value="ECO:0007669"/>
    <property type="project" value="UniProtKB-SubCell"/>
</dbReference>
<dbReference type="GO" id="GO:0042626">
    <property type="term" value="F:ATPase-coupled transmembrane transporter activity"/>
    <property type="evidence" value="ECO:0007669"/>
    <property type="project" value="InterPro"/>
</dbReference>
<dbReference type="Proteomes" id="UP000539111">
    <property type="component" value="Unassembled WGS sequence"/>
</dbReference>
<feature type="chain" id="PRO_5038483070" evidence="5">
    <location>
        <begin position="25"/>
        <end position="333"/>
    </location>
</feature>
<dbReference type="InterPro" id="IPR001638">
    <property type="entry name" value="Solute-binding_3/MltF_N"/>
</dbReference>
<evidence type="ECO:0000256" key="2">
    <source>
        <dbReference type="ARBA" id="ARBA00010742"/>
    </source>
</evidence>
<dbReference type="InterPro" id="IPR010067">
    <property type="entry name" value="ABC_SsuA_sub-bd"/>
</dbReference>
<feature type="signal peptide" evidence="5">
    <location>
        <begin position="1"/>
        <end position="24"/>
    </location>
</feature>
<dbReference type="RefSeq" id="WP_179426805.1">
    <property type="nucleotide sequence ID" value="NZ_JACBZP010000001.1"/>
</dbReference>
<keyword evidence="8" id="KW-1185">Reference proteome</keyword>
<dbReference type="NCBIfam" id="TIGR01728">
    <property type="entry name" value="SsuA_fam"/>
    <property type="match status" value="1"/>
</dbReference>
<dbReference type="PROSITE" id="PS51318">
    <property type="entry name" value="TAT"/>
    <property type="match status" value="1"/>
</dbReference>
<keyword evidence="3" id="KW-0813">Transport</keyword>
<dbReference type="PROSITE" id="PS51257">
    <property type="entry name" value="PROKAR_LIPOPROTEIN"/>
    <property type="match status" value="1"/>
</dbReference>
<comment type="subcellular location">
    <subcellularLocation>
        <location evidence="1">Periplasm</location>
    </subcellularLocation>
</comment>
<name>A0A7Z0A9U1_9MICO</name>
<dbReference type="PANTHER" id="PTHR30024">
    <property type="entry name" value="ALIPHATIC SULFONATES-BINDING PROTEIN-RELATED"/>
    <property type="match status" value="1"/>
</dbReference>
<gene>
    <name evidence="7" type="ORF">BJY26_001378</name>
</gene>
<evidence type="ECO:0000259" key="6">
    <source>
        <dbReference type="SMART" id="SM00062"/>
    </source>
</evidence>
<protein>
    <submittedName>
        <fullName evidence="7">NitT/TauT family transport system substrate-binding protein</fullName>
    </submittedName>
</protein>
<dbReference type="InterPro" id="IPR006311">
    <property type="entry name" value="TAT_signal"/>
</dbReference>
<dbReference type="AlphaFoldDB" id="A0A7Z0A9U1"/>
<dbReference type="SMART" id="SM00062">
    <property type="entry name" value="PBPb"/>
    <property type="match status" value="1"/>
</dbReference>
<dbReference type="SUPFAM" id="SSF53850">
    <property type="entry name" value="Periplasmic binding protein-like II"/>
    <property type="match status" value="1"/>
</dbReference>
<evidence type="ECO:0000256" key="1">
    <source>
        <dbReference type="ARBA" id="ARBA00004418"/>
    </source>
</evidence>
<keyword evidence="4 5" id="KW-0732">Signal</keyword>
<evidence type="ECO:0000256" key="3">
    <source>
        <dbReference type="ARBA" id="ARBA00022448"/>
    </source>
</evidence>
<sequence length="333" mass="35674">MNTKPSRRSILIGGAAAAVAPLLASCGGDSSSGNSSKKSIKATVGYIADGNGTSTVAVADKLKLWDKHGIDVTIKEFTDGPTQIQALGTGDLQFAYTGPGALWLPMQGKAKIAAIVSLGEADRIIGQKGITSIKDLKGKTVGVPEGTSGDMLLSLALKNAGLSDDDIKKVTMDPPTVISAFQSGKIDGAAIWYPHVATIKKHTPGTVEIAKSADFPDLNFLSTYMTGTDMADENPELLKRFDALAKEANTWKRKNSDKMVSVLKKKLDAPETALREEHKYINVLPTDEIVQKTKDGTIDTWLKTLNKQFKAMGKVQDIADPKDYYLGDEYVKA</sequence>
<evidence type="ECO:0000313" key="8">
    <source>
        <dbReference type="Proteomes" id="UP000539111"/>
    </source>
</evidence>
<accession>A0A7Z0A9U1</accession>